<evidence type="ECO:0000313" key="2">
    <source>
        <dbReference type="EMBL" id="TID22077.1"/>
    </source>
</evidence>
<dbReference type="Proteomes" id="UP000298493">
    <property type="component" value="Unassembled WGS sequence"/>
</dbReference>
<protein>
    <submittedName>
        <fullName evidence="2">Uncharacterized protein</fullName>
    </submittedName>
</protein>
<comment type="caution">
    <text evidence="2">The sequence shown here is derived from an EMBL/GenBank/DDBJ whole genome shotgun (WGS) entry which is preliminary data.</text>
</comment>
<sequence length="158" mass="16952">MERYAGSLESSRIELPAKWSKVTGGEVQSQKAARSKQPGGAGIMAGSGWVQLEMAWSLVTISWPVSVNEGFGIPRVSVDFLRNVNQEQKRIGRSSNSEGDAGENAGQINPQQRLTNSQETAVTNVVDPGTHASGVTGRQPVYLSEMPAVRSNKRVGDI</sequence>
<dbReference type="EMBL" id="SNSC02000008">
    <property type="protein sequence ID" value="TID22077.1"/>
    <property type="molecule type" value="Genomic_DNA"/>
</dbReference>
<keyword evidence="3" id="KW-1185">Reference proteome</keyword>
<gene>
    <name evidence="2" type="ORF">E6O75_ATG10871</name>
</gene>
<dbReference type="AlphaFoldDB" id="A0A4Z1P0V4"/>
<proteinExistence type="predicted"/>
<organism evidence="2 3">
    <name type="scientific">Venturia nashicola</name>
    <dbReference type="NCBI Taxonomy" id="86259"/>
    <lineage>
        <taxon>Eukaryota</taxon>
        <taxon>Fungi</taxon>
        <taxon>Dikarya</taxon>
        <taxon>Ascomycota</taxon>
        <taxon>Pezizomycotina</taxon>
        <taxon>Dothideomycetes</taxon>
        <taxon>Pleosporomycetidae</taxon>
        <taxon>Venturiales</taxon>
        <taxon>Venturiaceae</taxon>
        <taxon>Venturia</taxon>
    </lineage>
</organism>
<feature type="compositionally biased region" description="Polar residues" evidence="1">
    <location>
        <begin position="106"/>
        <end position="123"/>
    </location>
</feature>
<reference evidence="2 3" key="1">
    <citation type="submission" date="2019-04" db="EMBL/GenBank/DDBJ databases">
        <title>High contiguity whole genome sequence and gene annotation resource for two Venturia nashicola isolates.</title>
        <authorList>
            <person name="Prokchorchik M."/>
            <person name="Won K."/>
            <person name="Lee Y."/>
            <person name="Choi E.D."/>
            <person name="Segonzac C."/>
            <person name="Sohn K.H."/>
        </authorList>
    </citation>
    <scope>NUCLEOTIDE SEQUENCE [LARGE SCALE GENOMIC DNA]</scope>
    <source>
        <strain evidence="2 3">PRI2</strain>
    </source>
</reference>
<feature type="region of interest" description="Disordered" evidence="1">
    <location>
        <begin position="88"/>
        <end position="141"/>
    </location>
</feature>
<evidence type="ECO:0000256" key="1">
    <source>
        <dbReference type="SAM" id="MobiDB-lite"/>
    </source>
</evidence>
<accession>A0A4Z1P0V4</accession>
<evidence type="ECO:0000313" key="3">
    <source>
        <dbReference type="Proteomes" id="UP000298493"/>
    </source>
</evidence>
<name>A0A4Z1P0V4_9PEZI</name>